<dbReference type="Proteomes" id="UP000058012">
    <property type="component" value="Unassembled WGS sequence"/>
</dbReference>
<evidence type="ECO:0000313" key="2">
    <source>
        <dbReference type="EMBL" id="KUR70019.1"/>
    </source>
</evidence>
<feature type="domain" description="Peptidase S26" evidence="1">
    <location>
        <begin position="50"/>
        <end position="175"/>
    </location>
</feature>
<dbReference type="STRING" id="1117702.AQZ52_14135"/>
<proteinExistence type="predicted"/>
<dbReference type="SUPFAM" id="SSF51306">
    <property type="entry name" value="LexA/Signal peptidase"/>
    <property type="match status" value="1"/>
</dbReference>
<reference evidence="2 3" key="1">
    <citation type="submission" date="2015-10" db="EMBL/GenBank/DDBJ databases">
        <title>Draft genome sequence of Novosphingobium fuchskuhlense DSM 25065 isolated from a surface water sample of the southwest basin of Lake Grosse Fuchskuhle.</title>
        <authorList>
            <person name="Ruckert C."/>
            <person name="Winkler A."/>
            <person name="Glaeser J."/>
            <person name="Grossart H.-P."/>
            <person name="Kalinowski J."/>
            <person name="Glaeser S."/>
        </authorList>
    </citation>
    <scope>NUCLEOTIDE SEQUENCE [LARGE SCALE GENOMIC DNA]</scope>
    <source>
        <strain evidence="2 3">FNE08-7</strain>
    </source>
</reference>
<dbReference type="Gene3D" id="2.10.109.10">
    <property type="entry name" value="Umud Fragment, subunit A"/>
    <property type="match status" value="1"/>
</dbReference>
<dbReference type="RefSeq" id="WP_067912309.1">
    <property type="nucleotide sequence ID" value="NZ_KQ954246.1"/>
</dbReference>
<gene>
    <name evidence="2" type="ORF">AQZ52_14135</name>
</gene>
<comment type="caution">
    <text evidence="2">The sequence shown here is derived from an EMBL/GenBank/DDBJ whole genome shotgun (WGS) entry which is preliminary data.</text>
</comment>
<dbReference type="GO" id="GO:0006465">
    <property type="term" value="P:signal peptide processing"/>
    <property type="evidence" value="ECO:0007669"/>
    <property type="project" value="InterPro"/>
</dbReference>
<dbReference type="GO" id="GO:0004252">
    <property type="term" value="F:serine-type endopeptidase activity"/>
    <property type="evidence" value="ECO:0007669"/>
    <property type="project" value="InterPro"/>
</dbReference>
<dbReference type="EMBL" id="LLZS01000009">
    <property type="protein sequence ID" value="KUR70019.1"/>
    <property type="molecule type" value="Genomic_DNA"/>
</dbReference>
<evidence type="ECO:0000313" key="3">
    <source>
        <dbReference type="Proteomes" id="UP000058012"/>
    </source>
</evidence>
<dbReference type="Pfam" id="PF10502">
    <property type="entry name" value="Peptidase_S26"/>
    <property type="match status" value="1"/>
</dbReference>
<accession>A0A117USH4</accession>
<dbReference type="AlphaFoldDB" id="A0A117USH4"/>
<keyword evidence="3" id="KW-1185">Reference proteome</keyword>
<protein>
    <submittedName>
        <fullName evidence="2">Type VI secretion protein</fullName>
    </submittedName>
</protein>
<evidence type="ECO:0000259" key="1">
    <source>
        <dbReference type="Pfam" id="PF10502"/>
    </source>
</evidence>
<dbReference type="InterPro" id="IPR036286">
    <property type="entry name" value="LexA/Signal_pep-like_sf"/>
</dbReference>
<sequence length="181" mass="19446">MASRSDPIRPPCERRLPAWVQRWGGAGLLVAIGLGLQSLEAWHDRHAIFINASESLPNWALFVEAGRVPKRGDYVVFDPGRDPLVIKHFGTSPKPFAKIAYGVAGDTISRDGTGVLVNGHEVARLKPLTRQGEVLTPGPIGKVPPGCVFAATPHKDGFDSRYAAIGFVCGHRLLGVGEPIL</sequence>
<name>A0A117USH4_9SPHN</name>
<dbReference type="InterPro" id="IPR019533">
    <property type="entry name" value="Peptidase_S26"/>
</dbReference>
<organism evidence="2 3">
    <name type="scientific">Novosphingobium fuchskuhlense</name>
    <dbReference type="NCBI Taxonomy" id="1117702"/>
    <lineage>
        <taxon>Bacteria</taxon>
        <taxon>Pseudomonadati</taxon>
        <taxon>Pseudomonadota</taxon>
        <taxon>Alphaproteobacteria</taxon>
        <taxon>Sphingomonadales</taxon>
        <taxon>Sphingomonadaceae</taxon>
        <taxon>Novosphingobium</taxon>
    </lineage>
</organism>